<dbReference type="HOGENOM" id="CLU_2329335_0_0_6"/>
<dbReference type="Proteomes" id="UP000002363">
    <property type="component" value="Plasmid pECL_B"/>
</dbReference>
<proteinExistence type="predicted"/>
<evidence type="ECO:0000313" key="3">
    <source>
        <dbReference type="Proteomes" id="UP000002363"/>
    </source>
</evidence>
<dbReference type="AlphaFoldDB" id="A0A0H3CV61"/>
<name>A0A0H3CV61_ENTCC</name>
<keyword evidence="2" id="KW-0614">Plasmid</keyword>
<dbReference type="RefSeq" id="WP_013087366.1">
    <property type="nucleotide sequence ID" value="NC_014108.1"/>
</dbReference>
<feature type="compositionally biased region" description="Polar residues" evidence="1">
    <location>
        <begin position="15"/>
        <end position="24"/>
    </location>
</feature>
<sequence length="98" mass="11218">MMKDSFNHMRKQGSKTEMVTQSPDNLRCFPPPDEQQRIERAIELASRFGGSDEVHHLRWVIDQMVRELAGERYDQVVASACAGEDGPDTWRWDTGIAP</sequence>
<reference evidence="2 3" key="1">
    <citation type="journal article" date="2010" name="J. Bacteriol.">
        <title>Complete genome sequence of Enterobacter cloacae subsp. cloacae type strain ATCC 13047.</title>
        <authorList>
            <person name="Ren Y."/>
            <person name="Ren Y."/>
            <person name="Zhou Z."/>
            <person name="Guo X."/>
            <person name="Li Y."/>
            <person name="Feng L."/>
            <person name="Wang L."/>
        </authorList>
    </citation>
    <scope>NUCLEOTIDE SEQUENCE [LARGE SCALE GENOMIC DNA]</scope>
    <source>
        <strain evidence="3">ATCC 13047 / DSM 30054 / NBRC 13535 / NCTC 10005 / WDCM 00083 / NCDC 279-56</strain>
        <plasmid evidence="2">pECL_B</plasmid>
    </source>
</reference>
<dbReference type="EnsemblBacteria" id="ADF65058">
    <property type="protein sequence ID" value="ADF65058"/>
    <property type="gene ID" value="ECL_B096"/>
</dbReference>
<gene>
    <name evidence="2" type="ordered locus">ECL_B096</name>
</gene>
<keyword evidence="3" id="KW-1185">Reference proteome</keyword>
<evidence type="ECO:0000256" key="1">
    <source>
        <dbReference type="SAM" id="MobiDB-lite"/>
    </source>
</evidence>
<accession>A0A0H3CV61</accession>
<dbReference type="OrthoDB" id="8452883at2"/>
<geneLocation type="plasmid" evidence="2 3">
    <name>pECL_B</name>
</geneLocation>
<dbReference type="KEGG" id="enc:ECL_B096"/>
<feature type="region of interest" description="Disordered" evidence="1">
    <location>
        <begin position="1"/>
        <end position="28"/>
    </location>
</feature>
<dbReference type="EMBL" id="CP001920">
    <property type="protein sequence ID" value="ADF65058.1"/>
    <property type="molecule type" value="Genomic_DNA"/>
</dbReference>
<protein>
    <submittedName>
        <fullName evidence="2">Uncharacterized protein</fullName>
    </submittedName>
</protein>
<evidence type="ECO:0000313" key="2">
    <source>
        <dbReference type="EMBL" id="ADF65058.1"/>
    </source>
</evidence>
<organism evidence="2 3">
    <name type="scientific">Enterobacter cloacae subsp. cloacae (strain ATCC 13047 / DSM 30054 / NBRC 13535 / NCTC 10005 / WDCM 00083 / NCDC 279-56)</name>
    <dbReference type="NCBI Taxonomy" id="716541"/>
    <lineage>
        <taxon>Bacteria</taxon>
        <taxon>Pseudomonadati</taxon>
        <taxon>Pseudomonadota</taxon>
        <taxon>Gammaproteobacteria</taxon>
        <taxon>Enterobacterales</taxon>
        <taxon>Enterobacteriaceae</taxon>
        <taxon>Enterobacter</taxon>
        <taxon>Enterobacter cloacae complex</taxon>
    </lineage>
</organism>